<dbReference type="EMBL" id="BSBI01000006">
    <property type="protein sequence ID" value="GLF95865.1"/>
    <property type="molecule type" value="Genomic_DNA"/>
</dbReference>
<accession>A0ABQ5NZT2</accession>
<evidence type="ECO:0000313" key="2">
    <source>
        <dbReference type="EMBL" id="GLF95865.1"/>
    </source>
</evidence>
<dbReference type="CDD" id="cd04301">
    <property type="entry name" value="NAT_SF"/>
    <property type="match status" value="1"/>
</dbReference>
<dbReference type="Proteomes" id="UP001291653">
    <property type="component" value="Unassembled WGS sequence"/>
</dbReference>
<dbReference type="PROSITE" id="PS51186">
    <property type="entry name" value="GNAT"/>
    <property type="match status" value="1"/>
</dbReference>
<dbReference type="InterPro" id="IPR000182">
    <property type="entry name" value="GNAT_dom"/>
</dbReference>
<evidence type="ECO:0000313" key="3">
    <source>
        <dbReference type="Proteomes" id="UP001291653"/>
    </source>
</evidence>
<sequence>MFELVTPIRTERLVLRPFTAADEADMLEFESREDVARYLFNEPRTPEDNARELAARQGQTALRKEKDALCAAVELDGKVIGYVLLIWLSEEHRQGEFGYVFHPSFGGRGYATEAAAEMLRVAFDHLDLHRVIGRCDPRNTGSARVMERLGMRKEAHFVESEIFKGEWGGELHYAMLAREWHERGGAGA</sequence>
<organism evidence="2 3">
    <name type="scientific">Streptomyces yaizuensis</name>
    <dbReference type="NCBI Taxonomy" id="2989713"/>
    <lineage>
        <taxon>Bacteria</taxon>
        <taxon>Bacillati</taxon>
        <taxon>Actinomycetota</taxon>
        <taxon>Actinomycetes</taxon>
        <taxon>Kitasatosporales</taxon>
        <taxon>Streptomycetaceae</taxon>
        <taxon>Streptomyces</taxon>
    </lineage>
</organism>
<dbReference type="PANTHER" id="PTHR43792:SF1">
    <property type="entry name" value="N-ACETYLTRANSFERASE DOMAIN-CONTAINING PROTEIN"/>
    <property type="match status" value="1"/>
</dbReference>
<protein>
    <submittedName>
        <fullName evidence="2">GNAT family N-acetyltransferase</fullName>
    </submittedName>
</protein>
<gene>
    <name evidence="2" type="ORF">SYYSPA8_16230</name>
</gene>
<dbReference type="Gene3D" id="3.40.630.30">
    <property type="match status" value="1"/>
</dbReference>
<reference evidence="2 3" key="1">
    <citation type="submission" date="2022-10" db="EMBL/GenBank/DDBJ databases">
        <title>Draft genome sequence of Streptomyces sp. YSPA8.</title>
        <authorList>
            <person name="Moriuchi R."/>
            <person name="Dohra H."/>
            <person name="Yamamura H."/>
            <person name="Kodani S."/>
        </authorList>
    </citation>
    <scope>NUCLEOTIDE SEQUENCE [LARGE SCALE GENOMIC DNA]</scope>
    <source>
        <strain evidence="2 3">YSPA8</strain>
    </source>
</reference>
<name>A0ABQ5NZT2_9ACTN</name>
<dbReference type="InterPro" id="IPR051531">
    <property type="entry name" value="N-acetyltransferase"/>
</dbReference>
<evidence type="ECO:0000259" key="1">
    <source>
        <dbReference type="PROSITE" id="PS51186"/>
    </source>
</evidence>
<proteinExistence type="predicted"/>
<keyword evidence="3" id="KW-1185">Reference proteome</keyword>
<dbReference type="SUPFAM" id="SSF55729">
    <property type="entry name" value="Acyl-CoA N-acyltransferases (Nat)"/>
    <property type="match status" value="1"/>
</dbReference>
<comment type="caution">
    <text evidence="2">The sequence shown here is derived from an EMBL/GenBank/DDBJ whole genome shotgun (WGS) entry which is preliminary data.</text>
</comment>
<dbReference type="InterPro" id="IPR016181">
    <property type="entry name" value="Acyl_CoA_acyltransferase"/>
</dbReference>
<dbReference type="PANTHER" id="PTHR43792">
    <property type="entry name" value="GNAT FAMILY, PUTATIVE (AFU_ORTHOLOGUE AFUA_3G00765)-RELATED-RELATED"/>
    <property type="match status" value="1"/>
</dbReference>
<dbReference type="Pfam" id="PF13302">
    <property type="entry name" value="Acetyltransf_3"/>
    <property type="match status" value="1"/>
</dbReference>
<feature type="domain" description="N-acetyltransferase" evidence="1">
    <location>
        <begin position="13"/>
        <end position="178"/>
    </location>
</feature>
<dbReference type="RefSeq" id="WP_323447914.1">
    <property type="nucleotide sequence ID" value="NZ_BSBI01000006.1"/>
</dbReference>